<dbReference type="PANTHER" id="PTHR43775:SF51">
    <property type="entry name" value="INACTIVE PHENOLPHTHIOCEROL SYNTHESIS POLYKETIDE SYNTHASE TYPE I PKS1-RELATED"/>
    <property type="match status" value="1"/>
</dbReference>
<dbReference type="Gene3D" id="3.40.47.10">
    <property type="match status" value="1"/>
</dbReference>
<dbReference type="RefSeq" id="WP_189170569.1">
    <property type="nucleotide sequence ID" value="NZ_BMQB01000005.1"/>
</dbReference>
<dbReference type="Pfam" id="PF00550">
    <property type="entry name" value="PP-binding"/>
    <property type="match status" value="1"/>
</dbReference>
<dbReference type="GO" id="GO:0016491">
    <property type="term" value="F:oxidoreductase activity"/>
    <property type="evidence" value="ECO:0007669"/>
    <property type="project" value="InterPro"/>
</dbReference>
<dbReference type="FunFam" id="3.40.47.10:FF:000019">
    <property type="entry name" value="Polyketide synthase type I"/>
    <property type="match status" value="1"/>
</dbReference>
<dbReference type="Gene3D" id="3.90.180.10">
    <property type="entry name" value="Medium-chain alcohol dehydrogenases, catalytic domain"/>
    <property type="match status" value="1"/>
</dbReference>
<dbReference type="Pfam" id="PF08240">
    <property type="entry name" value="ADH_N"/>
    <property type="match status" value="1"/>
</dbReference>
<evidence type="ECO:0000256" key="2">
    <source>
        <dbReference type="ARBA" id="ARBA00022553"/>
    </source>
</evidence>
<feature type="active site" description="Proton donor; for dehydratase activity" evidence="7">
    <location>
        <position position="1078"/>
    </location>
</feature>
<dbReference type="Pfam" id="PF00109">
    <property type="entry name" value="ketoacyl-synt"/>
    <property type="match status" value="1"/>
</dbReference>
<evidence type="ECO:0000313" key="12">
    <source>
        <dbReference type="EMBL" id="GGJ96551.1"/>
    </source>
</evidence>
<dbReference type="Pfam" id="PF14765">
    <property type="entry name" value="PS-DH"/>
    <property type="match status" value="1"/>
</dbReference>
<dbReference type="InterPro" id="IPR014043">
    <property type="entry name" value="Acyl_transferase_dom"/>
</dbReference>
<sequence>MTGSDEWERDDAVAVVAMDCRYPGGVRSPADLWRLVAQERDATSAFPDNRGWPAGAAGRGGFLPDADLFDAAFFGISPREAAGMDPQQRLVLEVAWGAVERAGLDRAALAGSNTGVYLGAMAQEYGPRLDDPDDGGAGYRLTGCSPSVASGRVAYVLGLRGPALTVDTACSGSLVAIHLAAGALRRGECDLALAGGVAVLAGPGMFLDFARQGGLAADGRCKAFADAADGTAWAEGVGLLLLERARDARAAGRRVLALIRGTATNQDGASNGLTAPSRAAQEDVIRRALRAAGLRPDDVDAVEAHGTGTALGDPIEARALAAVYGRGRAADRPLWLGSLKSNIGHAQAAAGVGGVIKMVRAMAAGTLPATLHAATPTRHVDWPRSGLALLTAARPWPAPPGRPRRAAVSSFGISGTNAHVILEAGPPTPAVGPASGAPVAWLLSAPTADGLRRQARALRPAVAGRRPEDVARTLRERTRFAHRAAVVAADPADLAAGLDRLAGGPAVPAVPGPYRAPVLLRAEAPAPRGAVLVFPGQGSQWRGMGVELSAGSAVFRDSLRDCADALAPHWAHDLAAVLRGEDLDRVDVVQPALFAVMVSLAALWRSAGVRPAAVVGHSQGEIAAAHVAGVLDLADAARVVAVRSAALRTVAGTGGMVAVPLDGDATLALLADVLGARADLVRPAALNGPTDTVVAGPPEPLAALLAGCAARGVDARRIDVDYASHTPAMAALRPALLDRLAGIAPRAGAVPLYSTLTGDRIDPATMDAGYWCANLAEPVRFAPAVRQLVAAGQRTFVEAGPHPVLARAIQGTLDALDVPGTVVGSLRRDTPGAGQFLAAVAAVHAAGTPVDLAAVQPPGERVGLPTYAFDRRRYWADRGAARDAAPAGRFVAGRLDLPGGTAFPARLDPGRDPWLAEHVIGGAAIVPATALLTLLAEVGAAVGAGSVAELTIGAPIPVAAGAADVRVMCEPADGGGRVAFTVHARGPGGDRWRRHAEGALAGTPAPAGPAEWAVAWPPAADEVDLADAYGGLARRGYGYGPGFTGLRRAWRRGTETFAEVSLPAAAGGGPTVHPALLDAALHAALLGGGATRVPFAWRGVVLAPGTAAALRVRLAADGDRLTVTCADERGRVLAAVAALDLRPLPTAATPDAAGAPADLGVPSATAAPGAATAPTAAAVNLRLDWEPVGARGGGVPDVAVGDGVPGVGGAVGGDAAAAAQTWVRLVPGAPIDLPDPPPAAVVAQLDTLVPPTPDRDPVAGTAAAVEAVAGLLREWLGAARPAGTRLILLTRHGAVLPGDGLATDLPAAAAIGLVRAAQTEHPGAFVLLDTDDPAAVPALLPAALAAGEPELAVRYGVLHRPRLRGRADALAAPAGGAWRLDVARRGAFDSLALLPHPAAEPGPREVRVAVRAAGLNFRDVVVGLGLVPTERTMGCEGAGVVTAVGPAVTRHAVGDRVYGVFGRALGPAAVADERLLRPPPAGWSFGAAAGVPIAFVTARQALYDVAGLRPGESVLVHAATGGVGRAALQLARARGAEVYATAGPAKHDLLRAWGVPDERIASSRSAAFADRFRAATGGRGMDVVLNCLTGAAVDAGLGLLAPGGRFVELGKTDVRDAAAVAAAHPGTRYAVYDILRADPDGVGAALDALGAQFAAGALDPVPTRAWDVRLARQPLDLLRRAVHRGKLVVTMPRSLDPDRPVLVTGGTGGLGAVLARHLVERHGVRRLVLASRRGERAAGAAALRSALRDRGADAVVEACDVGDRAALADLLARREPGAVVHAAGVLRDGVLTRLTPAALAAVLRPKAYGAWYLHELTADLDLSAFVTFSSAVGVLGGAGQANYAAASAFLDALAHYRRGRGLPALSLAWGLWELPTGMTGGLTPAEVRALGGIGLAPLPTAAGLALFDAALDAPEPLLVPVRPDPARVPPDSRAGRLWSATPPPAPGGPTNGTPTNGGPAHSTPADGGPTDGGADDGGADDEARAHAEPAGGGGRRGLLALVRAHAAEVLGHDDQSAIAPGDSFRDLGFDSLLSVDLRNRLNAETGLRLPAEAVLDNPTPAALVAFISGELAGRADAAPPL</sequence>
<dbReference type="InterPro" id="IPR011032">
    <property type="entry name" value="GroES-like_sf"/>
</dbReference>
<dbReference type="PANTHER" id="PTHR43775">
    <property type="entry name" value="FATTY ACID SYNTHASE"/>
    <property type="match status" value="1"/>
</dbReference>
<feature type="region of interest" description="Disordered" evidence="8">
    <location>
        <begin position="1920"/>
        <end position="1995"/>
    </location>
</feature>
<gene>
    <name evidence="12" type="ORF">GCM10010123_28150</name>
</gene>
<feature type="active site" description="Proton acceptor; for dehydratase activity" evidence="7">
    <location>
        <position position="918"/>
    </location>
</feature>
<evidence type="ECO:0000259" key="10">
    <source>
        <dbReference type="PROSITE" id="PS52004"/>
    </source>
</evidence>
<keyword evidence="4" id="KW-0521">NADP</keyword>
<evidence type="ECO:0000256" key="7">
    <source>
        <dbReference type="PROSITE-ProRule" id="PRU01363"/>
    </source>
</evidence>
<evidence type="ECO:0000256" key="8">
    <source>
        <dbReference type="SAM" id="MobiDB-lite"/>
    </source>
</evidence>
<dbReference type="InterPro" id="IPR014030">
    <property type="entry name" value="Ketoacyl_synth_N"/>
</dbReference>
<dbReference type="SUPFAM" id="SSF52151">
    <property type="entry name" value="FabD/lysophospholipase-like"/>
    <property type="match status" value="1"/>
</dbReference>
<dbReference type="SMART" id="SM00822">
    <property type="entry name" value="PKS_KR"/>
    <property type="match status" value="1"/>
</dbReference>
<dbReference type="Pfam" id="PF02801">
    <property type="entry name" value="Ketoacyl-synt_C"/>
    <property type="match status" value="1"/>
</dbReference>
<dbReference type="InterPro" id="IPR042104">
    <property type="entry name" value="PKS_dehydratase_sf"/>
</dbReference>
<dbReference type="InterPro" id="IPR013149">
    <property type="entry name" value="ADH-like_C"/>
</dbReference>
<dbReference type="SMART" id="SM00825">
    <property type="entry name" value="PKS_KS"/>
    <property type="match status" value="1"/>
</dbReference>
<feature type="region of interest" description="N-terminal hotdog fold" evidence="7">
    <location>
        <begin position="884"/>
        <end position="1007"/>
    </location>
</feature>
<dbReference type="InterPro" id="IPR001227">
    <property type="entry name" value="Ac_transferase_dom_sf"/>
</dbReference>
<dbReference type="InterPro" id="IPR020843">
    <property type="entry name" value="ER"/>
</dbReference>
<dbReference type="PROSITE" id="PS52004">
    <property type="entry name" value="KS3_2"/>
    <property type="match status" value="1"/>
</dbReference>
<dbReference type="InterPro" id="IPR036291">
    <property type="entry name" value="NAD(P)-bd_dom_sf"/>
</dbReference>
<evidence type="ECO:0000256" key="1">
    <source>
        <dbReference type="ARBA" id="ARBA00022450"/>
    </source>
</evidence>
<dbReference type="InterPro" id="IPR049900">
    <property type="entry name" value="PKS_mFAS_DH"/>
</dbReference>
<dbReference type="SMART" id="SM00826">
    <property type="entry name" value="PKS_DH"/>
    <property type="match status" value="1"/>
</dbReference>
<feature type="compositionally biased region" description="Low complexity" evidence="8">
    <location>
        <begin position="1951"/>
        <end position="1968"/>
    </location>
</feature>
<dbReference type="InterPro" id="IPR016039">
    <property type="entry name" value="Thiolase-like"/>
</dbReference>
<dbReference type="InterPro" id="IPR049551">
    <property type="entry name" value="PKS_DH_C"/>
</dbReference>
<dbReference type="EMBL" id="BMQB01000005">
    <property type="protein sequence ID" value="GGJ96551.1"/>
    <property type="molecule type" value="Genomic_DNA"/>
</dbReference>
<protein>
    <submittedName>
        <fullName evidence="12">Uncharacterized protein</fullName>
    </submittedName>
</protein>
<evidence type="ECO:0000256" key="6">
    <source>
        <dbReference type="ARBA" id="ARBA00023315"/>
    </source>
</evidence>
<dbReference type="SUPFAM" id="SSF50129">
    <property type="entry name" value="GroES-like"/>
    <property type="match status" value="1"/>
</dbReference>
<dbReference type="Gene3D" id="3.10.129.110">
    <property type="entry name" value="Polyketide synthase dehydratase"/>
    <property type="match status" value="1"/>
</dbReference>
<evidence type="ECO:0000256" key="4">
    <source>
        <dbReference type="ARBA" id="ARBA00022857"/>
    </source>
</evidence>
<dbReference type="PROSITE" id="PS00012">
    <property type="entry name" value="PHOSPHOPANTETHEINE"/>
    <property type="match status" value="1"/>
</dbReference>
<dbReference type="Gene3D" id="3.40.366.10">
    <property type="entry name" value="Malonyl-Coenzyme A Acyl Carrier Protein, domain 2"/>
    <property type="match status" value="1"/>
</dbReference>
<dbReference type="SMART" id="SM00829">
    <property type="entry name" value="PKS_ER"/>
    <property type="match status" value="1"/>
</dbReference>
<evidence type="ECO:0000259" key="11">
    <source>
        <dbReference type="PROSITE" id="PS52019"/>
    </source>
</evidence>
<evidence type="ECO:0000256" key="3">
    <source>
        <dbReference type="ARBA" id="ARBA00022679"/>
    </source>
</evidence>
<feature type="region of interest" description="C-terminal hotdog fold" evidence="7">
    <location>
        <begin position="1020"/>
        <end position="1150"/>
    </location>
</feature>
<dbReference type="FunFam" id="3.40.50.720:FF:000209">
    <property type="entry name" value="Polyketide synthase Pks12"/>
    <property type="match status" value="1"/>
</dbReference>
<dbReference type="Pfam" id="PF16197">
    <property type="entry name" value="KAsynt_C_assoc"/>
    <property type="match status" value="1"/>
</dbReference>
<dbReference type="SMART" id="SM00823">
    <property type="entry name" value="PKS_PP"/>
    <property type="match status" value="1"/>
</dbReference>
<dbReference type="Gene3D" id="3.40.50.720">
    <property type="entry name" value="NAD(P)-binding Rossmann-like Domain"/>
    <property type="match status" value="1"/>
</dbReference>
<dbReference type="Pfam" id="PF00698">
    <property type="entry name" value="Acyl_transf_1"/>
    <property type="match status" value="1"/>
</dbReference>
<keyword evidence="13" id="KW-1185">Reference proteome</keyword>
<keyword evidence="3" id="KW-0808">Transferase</keyword>
<dbReference type="InterPro" id="IPR013154">
    <property type="entry name" value="ADH-like_N"/>
</dbReference>
<dbReference type="InterPro" id="IPR006162">
    <property type="entry name" value="Ppantetheine_attach_site"/>
</dbReference>
<keyword evidence="2" id="KW-0597">Phosphoprotein</keyword>
<keyword evidence="1" id="KW-0596">Phosphopantetheine</keyword>
<dbReference type="InterPro" id="IPR013968">
    <property type="entry name" value="PKS_KR"/>
</dbReference>
<dbReference type="GO" id="GO:0006633">
    <property type="term" value="P:fatty acid biosynthetic process"/>
    <property type="evidence" value="ECO:0007669"/>
    <property type="project" value="TreeGrafter"/>
</dbReference>
<dbReference type="InterPro" id="IPR036736">
    <property type="entry name" value="ACP-like_sf"/>
</dbReference>
<dbReference type="InterPro" id="IPR049552">
    <property type="entry name" value="PKS_DH_N"/>
</dbReference>
<evidence type="ECO:0000256" key="5">
    <source>
        <dbReference type="ARBA" id="ARBA00023268"/>
    </source>
</evidence>
<reference evidence="12" key="2">
    <citation type="submission" date="2020-09" db="EMBL/GenBank/DDBJ databases">
        <authorList>
            <person name="Sun Q."/>
            <person name="Ohkuma M."/>
        </authorList>
    </citation>
    <scope>NUCLEOTIDE SEQUENCE</scope>
    <source>
        <strain evidence="12">JCM 3090</strain>
    </source>
</reference>
<dbReference type="SUPFAM" id="SSF53901">
    <property type="entry name" value="Thiolase-like"/>
    <property type="match status" value="1"/>
</dbReference>
<dbReference type="Pfam" id="PF08659">
    <property type="entry name" value="KR"/>
    <property type="match status" value="1"/>
</dbReference>
<dbReference type="Gene3D" id="3.40.50.11460">
    <property type="match status" value="1"/>
</dbReference>
<accession>A0A8J3B5A4</accession>
<keyword evidence="5" id="KW-0511">Multifunctional enzyme</keyword>
<dbReference type="PROSITE" id="PS52019">
    <property type="entry name" value="PKS_MFAS_DH"/>
    <property type="match status" value="1"/>
</dbReference>
<reference evidence="12" key="1">
    <citation type="journal article" date="2014" name="Int. J. Syst. Evol. Microbiol.">
        <title>Complete genome sequence of Corynebacterium casei LMG S-19264T (=DSM 44701T), isolated from a smear-ripened cheese.</title>
        <authorList>
            <consortium name="US DOE Joint Genome Institute (JGI-PGF)"/>
            <person name="Walter F."/>
            <person name="Albersmeier A."/>
            <person name="Kalinowski J."/>
            <person name="Ruckert C."/>
        </authorList>
    </citation>
    <scope>NUCLEOTIDE SEQUENCE</scope>
    <source>
        <strain evidence="12">JCM 3090</strain>
    </source>
</reference>
<feature type="domain" description="PKS/mFAS DH" evidence="11">
    <location>
        <begin position="884"/>
        <end position="1150"/>
    </location>
</feature>
<dbReference type="InterPro" id="IPR057326">
    <property type="entry name" value="KR_dom"/>
</dbReference>
<evidence type="ECO:0000259" key="9">
    <source>
        <dbReference type="PROSITE" id="PS50075"/>
    </source>
</evidence>
<dbReference type="InterPro" id="IPR050091">
    <property type="entry name" value="PKS_NRPS_Biosynth_Enz"/>
</dbReference>
<feature type="domain" description="Carrier" evidence="9">
    <location>
        <begin position="1996"/>
        <end position="2071"/>
    </location>
</feature>
<dbReference type="InterPro" id="IPR020807">
    <property type="entry name" value="PKS_DH"/>
</dbReference>
<dbReference type="Proteomes" id="UP000649739">
    <property type="component" value="Unassembled WGS sequence"/>
</dbReference>
<dbReference type="PROSITE" id="PS50075">
    <property type="entry name" value="CARRIER"/>
    <property type="match status" value="1"/>
</dbReference>
<dbReference type="SUPFAM" id="SSF55048">
    <property type="entry name" value="Probable ACP-binding domain of malonyl-CoA ACP transacylase"/>
    <property type="match status" value="1"/>
</dbReference>
<proteinExistence type="predicted"/>
<dbReference type="CDD" id="cd00833">
    <property type="entry name" value="PKS"/>
    <property type="match status" value="1"/>
</dbReference>
<dbReference type="Pfam" id="PF21089">
    <property type="entry name" value="PKS_DH_N"/>
    <property type="match status" value="1"/>
</dbReference>
<dbReference type="InterPro" id="IPR016036">
    <property type="entry name" value="Malonyl_transacylase_ACP-bd"/>
</dbReference>
<dbReference type="InterPro" id="IPR014031">
    <property type="entry name" value="Ketoacyl_synth_C"/>
</dbReference>
<dbReference type="SUPFAM" id="SSF51735">
    <property type="entry name" value="NAD(P)-binding Rossmann-fold domains"/>
    <property type="match status" value="3"/>
</dbReference>
<dbReference type="CDD" id="cd05195">
    <property type="entry name" value="enoyl_red"/>
    <property type="match status" value="1"/>
</dbReference>
<dbReference type="SUPFAM" id="SSF47336">
    <property type="entry name" value="ACP-like"/>
    <property type="match status" value="1"/>
</dbReference>
<dbReference type="Gene3D" id="3.30.70.3290">
    <property type="match status" value="1"/>
</dbReference>
<feature type="domain" description="Ketosynthase family 3 (KS3)" evidence="10">
    <location>
        <begin position="10"/>
        <end position="424"/>
    </location>
</feature>
<dbReference type="InterPro" id="IPR009081">
    <property type="entry name" value="PP-bd_ACP"/>
</dbReference>
<dbReference type="InterPro" id="IPR032821">
    <property type="entry name" value="PKS_assoc"/>
</dbReference>
<dbReference type="InterPro" id="IPR020806">
    <property type="entry name" value="PKS_PP-bd"/>
</dbReference>
<dbReference type="SMART" id="SM01294">
    <property type="entry name" value="PKS_PP_betabranch"/>
    <property type="match status" value="1"/>
</dbReference>
<dbReference type="Gene3D" id="1.10.1200.10">
    <property type="entry name" value="ACP-like"/>
    <property type="match status" value="1"/>
</dbReference>
<dbReference type="SMART" id="SM00827">
    <property type="entry name" value="PKS_AT"/>
    <property type="match status" value="1"/>
</dbReference>
<dbReference type="GO" id="GO:0031177">
    <property type="term" value="F:phosphopantetheine binding"/>
    <property type="evidence" value="ECO:0007669"/>
    <property type="project" value="InterPro"/>
</dbReference>
<dbReference type="InterPro" id="IPR016035">
    <property type="entry name" value="Acyl_Trfase/lysoPLipase"/>
</dbReference>
<evidence type="ECO:0000313" key="13">
    <source>
        <dbReference type="Proteomes" id="UP000649739"/>
    </source>
</evidence>
<comment type="caution">
    <text evidence="12">The sequence shown here is derived from an EMBL/GenBank/DDBJ whole genome shotgun (WGS) entry which is preliminary data.</text>
</comment>
<dbReference type="Pfam" id="PF00107">
    <property type="entry name" value="ADH_zinc_N"/>
    <property type="match status" value="1"/>
</dbReference>
<keyword evidence="6" id="KW-0012">Acyltransferase</keyword>
<name>A0A8J3B5A4_9ACTN</name>
<dbReference type="FunFam" id="3.40.366.10:FF:000002">
    <property type="entry name" value="Probable polyketide synthase 2"/>
    <property type="match status" value="1"/>
</dbReference>
<dbReference type="GO" id="GO:0004312">
    <property type="term" value="F:fatty acid synthase activity"/>
    <property type="evidence" value="ECO:0007669"/>
    <property type="project" value="TreeGrafter"/>
</dbReference>
<dbReference type="InterPro" id="IPR020841">
    <property type="entry name" value="PKS_Beta-ketoAc_synthase_dom"/>
</dbReference>
<organism evidence="12 13">
    <name type="scientific">Pilimelia anulata</name>
    <dbReference type="NCBI Taxonomy" id="53371"/>
    <lineage>
        <taxon>Bacteria</taxon>
        <taxon>Bacillati</taxon>
        <taxon>Actinomycetota</taxon>
        <taxon>Actinomycetes</taxon>
        <taxon>Micromonosporales</taxon>
        <taxon>Micromonosporaceae</taxon>
        <taxon>Pilimelia</taxon>
    </lineage>
</organism>